<keyword evidence="2" id="KW-0408">Iron</keyword>
<feature type="region of interest" description="Disordered" evidence="3">
    <location>
        <begin position="21"/>
        <end position="40"/>
    </location>
</feature>
<dbReference type="AlphaFoldDB" id="A0A6B8LZZ2"/>
<evidence type="ECO:0000256" key="2">
    <source>
        <dbReference type="ARBA" id="ARBA00023004"/>
    </source>
</evidence>
<dbReference type="PANTHER" id="PTHR35303:SF5">
    <property type="entry name" value="OS02G0197800 PROTEIN"/>
    <property type="match status" value="1"/>
</dbReference>
<dbReference type="PANTHER" id="PTHR35303">
    <property type="entry name" value="OS02G0197800 PROTEIN"/>
    <property type="match status" value="1"/>
</dbReference>
<evidence type="ECO:0000313" key="5">
    <source>
        <dbReference type="EMBL" id="QGM97034.1"/>
    </source>
</evidence>
<accession>A0A6B8LZZ2</accession>
<evidence type="ECO:0000256" key="1">
    <source>
        <dbReference type="ARBA" id="ARBA00022723"/>
    </source>
</evidence>
<dbReference type="GO" id="GO:0046872">
    <property type="term" value="F:metal ion binding"/>
    <property type="evidence" value="ECO:0007669"/>
    <property type="project" value="UniProtKB-KW"/>
</dbReference>
<proteinExistence type="predicted"/>
<evidence type="ECO:0000313" key="6">
    <source>
        <dbReference type="Proteomes" id="UP000422569"/>
    </source>
</evidence>
<protein>
    <submittedName>
        <fullName evidence="5">DUF971 domain-containing protein</fullName>
    </submittedName>
</protein>
<dbReference type="KEGG" id="mpar:F7D14_05795"/>
<sequence length="159" mass="17567">MLLSQISILGPLSATPHAGLRSLDRRFPEPPLTANPSSDPWPTEIRLLDNGRNLRVAFDDGTSFTMSAELLRVRSPSAEVQGHSPAERKTIGGKRHVAIIAVAPVGNYAIRLDFDDMHRTGIYTWRYLRELGETAEKSFAAYLDELAAKALDRDRPGEA</sequence>
<evidence type="ECO:0000256" key="3">
    <source>
        <dbReference type="SAM" id="MobiDB-lite"/>
    </source>
</evidence>
<evidence type="ECO:0000259" key="4">
    <source>
        <dbReference type="Pfam" id="PF06155"/>
    </source>
</evidence>
<feature type="domain" description="Gamma-butyrobetaine hydroxylase-like N-terminal" evidence="4">
    <location>
        <begin position="45"/>
        <end position="129"/>
    </location>
</feature>
<dbReference type="Proteomes" id="UP000422569">
    <property type="component" value="Chromosome"/>
</dbReference>
<name>A0A6B8LZZ2_9HYPH</name>
<dbReference type="Pfam" id="PF06155">
    <property type="entry name" value="GBBH-like_N"/>
    <property type="match status" value="1"/>
</dbReference>
<organism evidence="5 6">
    <name type="scientific">Methylocystis parvus</name>
    <dbReference type="NCBI Taxonomy" id="134"/>
    <lineage>
        <taxon>Bacteria</taxon>
        <taxon>Pseudomonadati</taxon>
        <taxon>Pseudomonadota</taxon>
        <taxon>Alphaproteobacteria</taxon>
        <taxon>Hyphomicrobiales</taxon>
        <taxon>Methylocystaceae</taxon>
        <taxon>Methylocystis</taxon>
    </lineage>
</organism>
<gene>
    <name evidence="5" type="ORF">F7D14_05795</name>
</gene>
<dbReference type="InterPro" id="IPR038492">
    <property type="entry name" value="GBBH-like_N_sf"/>
</dbReference>
<reference evidence="5 6" key="1">
    <citation type="submission" date="2019-09" db="EMBL/GenBank/DDBJ databases">
        <title>Isolation and complete genome sequencing of Methylocystis species.</title>
        <authorList>
            <person name="Rumah B.L."/>
            <person name="Stead C.E."/>
            <person name="Stevens B.C."/>
            <person name="Minton N.P."/>
            <person name="Grosse-Honebrink A."/>
            <person name="Zhang Y."/>
        </authorList>
    </citation>
    <scope>NUCLEOTIDE SEQUENCE [LARGE SCALE GENOMIC DNA]</scope>
    <source>
        <strain evidence="5 6">BRCS2</strain>
    </source>
</reference>
<dbReference type="Gene3D" id="3.30.2020.30">
    <property type="match status" value="1"/>
</dbReference>
<keyword evidence="6" id="KW-1185">Reference proteome</keyword>
<keyword evidence="1" id="KW-0479">Metal-binding</keyword>
<dbReference type="InterPro" id="IPR010376">
    <property type="entry name" value="GBBH-like_N"/>
</dbReference>
<dbReference type="EMBL" id="CP044331">
    <property type="protein sequence ID" value="QGM97034.1"/>
    <property type="molecule type" value="Genomic_DNA"/>
</dbReference>